<dbReference type="SUPFAM" id="SSF54695">
    <property type="entry name" value="POZ domain"/>
    <property type="match status" value="1"/>
</dbReference>
<dbReference type="Gene3D" id="3.30.710.10">
    <property type="entry name" value="Potassium Channel Kv1.1, Chain A"/>
    <property type="match status" value="1"/>
</dbReference>
<dbReference type="Pfam" id="PF01344">
    <property type="entry name" value="Kelch_1"/>
    <property type="match status" value="1"/>
</dbReference>
<reference evidence="1" key="1">
    <citation type="submission" date="2022-03" db="EMBL/GenBank/DDBJ databases">
        <authorList>
            <person name="Martin C."/>
        </authorList>
    </citation>
    <scope>NUCLEOTIDE SEQUENCE</scope>
</reference>
<dbReference type="InterPro" id="IPR000210">
    <property type="entry name" value="BTB/POZ_dom"/>
</dbReference>
<keyword evidence="2" id="KW-1185">Reference proteome</keyword>
<dbReference type="Pfam" id="PF07707">
    <property type="entry name" value="BACK"/>
    <property type="match status" value="1"/>
</dbReference>
<name>A0A8J1TSC1_OWEFU</name>
<gene>
    <name evidence="1" type="ORF">OFUS_LOCUS5889</name>
</gene>
<evidence type="ECO:0000313" key="1">
    <source>
        <dbReference type="EMBL" id="CAH1779042.1"/>
    </source>
</evidence>
<dbReference type="OrthoDB" id="6273668at2759"/>
<dbReference type="PIRSF" id="PIRSF037037">
    <property type="entry name" value="Kelch-like_protein_gigaxonin"/>
    <property type="match status" value="1"/>
</dbReference>
<dbReference type="Proteomes" id="UP000749559">
    <property type="component" value="Unassembled WGS sequence"/>
</dbReference>
<comment type="caution">
    <text evidence="1">The sequence shown here is derived from an EMBL/GenBank/DDBJ whole genome shotgun (WGS) entry which is preliminary data.</text>
</comment>
<organism evidence="1 2">
    <name type="scientific">Owenia fusiformis</name>
    <name type="common">Polychaete worm</name>
    <dbReference type="NCBI Taxonomy" id="6347"/>
    <lineage>
        <taxon>Eukaryota</taxon>
        <taxon>Metazoa</taxon>
        <taxon>Spiralia</taxon>
        <taxon>Lophotrochozoa</taxon>
        <taxon>Annelida</taxon>
        <taxon>Polychaeta</taxon>
        <taxon>Sedentaria</taxon>
        <taxon>Canalipalpata</taxon>
        <taxon>Sabellida</taxon>
        <taxon>Oweniida</taxon>
        <taxon>Oweniidae</taxon>
        <taxon>Owenia</taxon>
    </lineage>
</organism>
<accession>A0A8J1TSC1</accession>
<dbReference type="AlphaFoldDB" id="A0A8J1TSC1"/>
<dbReference type="Gene3D" id="2.120.10.80">
    <property type="entry name" value="Kelch-type beta propeller"/>
    <property type="match status" value="1"/>
</dbReference>
<dbReference type="InterPro" id="IPR011333">
    <property type="entry name" value="SKP1/BTB/POZ_sf"/>
</dbReference>
<dbReference type="Pfam" id="PF00651">
    <property type="entry name" value="BTB"/>
    <property type="match status" value="1"/>
</dbReference>
<dbReference type="SMART" id="SM00875">
    <property type="entry name" value="BACK"/>
    <property type="match status" value="1"/>
</dbReference>
<dbReference type="SUPFAM" id="SSF117281">
    <property type="entry name" value="Kelch motif"/>
    <property type="match status" value="2"/>
</dbReference>
<evidence type="ECO:0000313" key="2">
    <source>
        <dbReference type="Proteomes" id="UP000749559"/>
    </source>
</evidence>
<dbReference type="InterPro" id="IPR006652">
    <property type="entry name" value="Kelch_1"/>
</dbReference>
<dbReference type="EMBL" id="CAIIXF020000003">
    <property type="protein sequence ID" value="CAH1779042.1"/>
    <property type="molecule type" value="Genomic_DNA"/>
</dbReference>
<dbReference type="Gene3D" id="1.25.40.420">
    <property type="match status" value="1"/>
</dbReference>
<protein>
    <submittedName>
        <fullName evidence="1">Uncharacterized protein</fullName>
    </submittedName>
</protein>
<dbReference type="SMART" id="SM00612">
    <property type="entry name" value="Kelch"/>
    <property type="match status" value="4"/>
</dbReference>
<dbReference type="InterPro" id="IPR015915">
    <property type="entry name" value="Kelch-typ_b-propeller"/>
</dbReference>
<sequence>MDPWEHKDEGHERAVMKGLNALRDKKLLFDITLIAEGKEFKAHKAVLASCSEYFRAMFTDEMKECKLDVITLNGVSAPGLAAIVDFAYTAKLKLDVGNIQDVLSTASHTQVISIIESCATYLERFLDFENCIDVATISETYFLQHLKKKAYICIGKHFMNLTCSEQFLNMPTLNLVYLLECNYPIRCSEEDILNAVLNWVEYKESERMAQAGQVLRHINFQNIAVHSLSATLQLDIFQRIVQEHPFIETELFCGTLDNKSETLAKTLMNKRGFEKTIVTIGGFDPNHGLNNRLSYFHTNDKKWKKLSAVPHLQQTDFGVAVLNNELYIAGGNYHQGIQDDCAHSFLFKYNPATDKWTTLSSMLRPRCKFYLGVVGNKLYACAGLIDLTELEGVNPDISTASQMSPCEVYDPETDKWSFICEIDSKESYNNFPGVVHGHNIYISGGMWTHETPMASDYDDVEYLVTEILLKLDTRNNQWEIKESMPTERVGHMMEIFQDKIIVAGGWKYINPDLDDDREIIKTVDMYDIKIDQWITINQQTLPKYHAGAALIGSRIFIIGGFESFDKKTAMRQTNRIAVYNAKENIWEEDQWFPFEIWEHMCCTLEVPMCREDLHLPITTGTPLSMKLMYPSG</sequence>
<dbReference type="PANTHER" id="PTHR45632:SF3">
    <property type="entry name" value="KELCH-LIKE PROTEIN 32"/>
    <property type="match status" value="1"/>
</dbReference>
<dbReference type="InterPro" id="IPR017096">
    <property type="entry name" value="BTB-kelch_protein"/>
</dbReference>
<proteinExistence type="predicted"/>
<dbReference type="PANTHER" id="PTHR45632">
    <property type="entry name" value="LD33804P"/>
    <property type="match status" value="1"/>
</dbReference>
<dbReference type="PROSITE" id="PS50097">
    <property type="entry name" value="BTB"/>
    <property type="match status" value="1"/>
</dbReference>
<dbReference type="InterPro" id="IPR011705">
    <property type="entry name" value="BACK"/>
</dbReference>
<dbReference type="SMART" id="SM00225">
    <property type="entry name" value="BTB"/>
    <property type="match status" value="1"/>
</dbReference>